<name>A0A6B3SHJ5_9BURK</name>
<accession>A0A6B3SHJ5</accession>
<proteinExistence type="predicted"/>
<keyword evidence="1" id="KW-0812">Transmembrane</keyword>
<dbReference type="AlphaFoldDB" id="A0A6B3SHJ5"/>
<organism evidence="2 3">
    <name type="scientific">Noviherbaspirillum galbum</name>
    <dbReference type="NCBI Taxonomy" id="2709383"/>
    <lineage>
        <taxon>Bacteria</taxon>
        <taxon>Pseudomonadati</taxon>
        <taxon>Pseudomonadota</taxon>
        <taxon>Betaproteobacteria</taxon>
        <taxon>Burkholderiales</taxon>
        <taxon>Oxalobacteraceae</taxon>
        <taxon>Noviherbaspirillum</taxon>
    </lineage>
</organism>
<keyword evidence="3" id="KW-1185">Reference proteome</keyword>
<reference evidence="2 3" key="1">
    <citation type="submission" date="2020-02" db="EMBL/GenBank/DDBJ databases">
        <authorList>
            <person name="Kim M.K."/>
        </authorList>
    </citation>
    <scope>NUCLEOTIDE SEQUENCE [LARGE SCALE GENOMIC DNA]</scope>
    <source>
        <strain evidence="2 3">17J57-3</strain>
    </source>
</reference>
<feature type="transmembrane region" description="Helical" evidence="1">
    <location>
        <begin position="65"/>
        <end position="93"/>
    </location>
</feature>
<comment type="caution">
    <text evidence="2">The sequence shown here is derived from an EMBL/GenBank/DDBJ whole genome shotgun (WGS) entry which is preliminary data.</text>
</comment>
<gene>
    <name evidence="2" type="ORF">G3574_04410</name>
</gene>
<dbReference type="EMBL" id="JAAIVB010000012">
    <property type="protein sequence ID" value="NEX60314.1"/>
    <property type="molecule type" value="Genomic_DNA"/>
</dbReference>
<evidence type="ECO:0000256" key="1">
    <source>
        <dbReference type="SAM" id="Phobius"/>
    </source>
</evidence>
<evidence type="ECO:0000313" key="3">
    <source>
        <dbReference type="Proteomes" id="UP000482155"/>
    </source>
</evidence>
<sequence length="98" mass="11333">MFRDAHRGTVEQRIANYRYNRERRGVLPFYVWKWIAIALCLMQVMRIFSDLMARTAAQSADHLCVTLACMSAGIGFAFACMVIVLLTATYFYLAWVKQ</sequence>
<keyword evidence="1" id="KW-0472">Membrane</keyword>
<dbReference type="RefSeq" id="WP_163960809.1">
    <property type="nucleotide sequence ID" value="NZ_JAAIVB010000012.1"/>
</dbReference>
<keyword evidence="1" id="KW-1133">Transmembrane helix</keyword>
<protein>
    <submittedName>
        <fullName evidence="2">Uncharacterized protein</fullName>
    </submittedName>
</protein>
<dbReference type="Proteomes" id="UP000482155">
    <property type="component" value="Unassembled WGS sequence"/>
</dbReference>
<feature type="transmembrane region" description="Helical" evidence="1">
    <location>
        <begin position="26"/>
        <end position="45"/>
    </location>
</feature>
<evidence type="ECO:0000313" key="2">
    <source>
        <dbReference type="EMBL" id="NEX60314.1"/>
    </source>
</evidence>